<evidence type="ECO:0000256" key="1">
    <source>
        <dbReference type="SAM" id="MobiDB-lite"/>
    </source>
</evidence>
<feature type="compositionally biased region" description="Low complexity" evidence="1">
    <location>
        <begin position="1"/>
        <end position="16"/>
    </location>
</feature>
<name>A0A4C1X4H7_EUMVA</name>
<proteinExistence type="predicted"/>
<dbReference type="EMBL" id="BGZK01000712">
    <property type="protein sequence ID" value="GBP57279.1"/>
    <property type="molecule type" value="Genomic_DNA"/>
</dbReference>
<sequence>MRRRSGSGAQAVGSAGARDRRHGAPNVTEHACAADCGKANGMVMISIAYIKLPTDGVALQAFLEIHFSRCHEVTAHYKTRPAEDHGAFFSVRAKKPTIDGWSRTARALVAPLGFGVLTVYAIRPNRLSWLRAGGRMRRAARRQTPLSAVSRRPCAHSFLEQIQLAEIVDLMIRQTCSFDGKHQ</sequence>
<dbReference type="AlphaFoldDB" id="A0A4C1X4H7"/>
<reference evidence="2 3" key="1">
    <citation type="journal article" date="2019" name="Commun. Biol.">
        <title>The bagworm genome reveals a unique fibroin gene that provides high tensile strength.</title>
        <authorList>
            <person name="Kono N."/>
            <person name="Nakamura H."/>
            <person name="Ohtoshi R."/>
            <person name="Tomita M."/>
            <person name="Numata K."/>
            <person name="Arakawa K."/>
        </authorList>
    </citation>
    <scope>NUCLEOTIDE SEQUENCE [LARGE SCALE GENOMIC DNA]</scope>
</reference>
<gene>
    <name evidence="2" type="ORF">EVAR_44097_1</name>
</gene>
<organism evidence="2 3">
    <name type="scientific">Eumeta variegata</name>
    <name type="common">Bagworm moth</name>
    <name type="synonym">Eumeta japonica</name>
    <dbReference type="NCBI Taxonomy" id="151549"/>
    <lineage>
        <taxon>Eukaryota</taxon>
        <taxon>Metazoa</taxon>
        <taxon>Ecdysozoa</taxon>
        <taxon>Arthropoda</taxon>
        <taxon>Hexapoda</taxon>
        <taxon>Insecta</taxon>
        <taxon>Pterygota</taxon>
        <taxon>Neoptera</taxon>
        <taxon>Endopterygota</taxon>
        <taxon>Lepidoptera</taxon>
        <taxon>Glossata</taxon>
        <taxon>Ditrysia</taxon>
        <taxon>Tineoidea</taxon>
        <taxon>Psychidae</taxon>
        <taxon>Oiketicinae</taxon>
        <taxon>Eumeta</taxon>
    </lineage>
</organism>
<keyword evidence="3" id="KW-1185">Reference proteome</keyword>
<protein>
    <submittedName>
        <fullName evidence="2">Uncharacterized protein</fullName>
    </submittedName>
</protein>
<evidence type="ECO:0000313" key="3">
    <source>
        <dbReference type="Proteomes" id="UP000299102"/>
    </source>
</evidence>
<comment type="caution">
    <text evidence="2">The sequence shown here is derived from an EMBL/GenBank/DDBJ whole genome shotgun (WGS) entry which is preliminary data.</text>
</comment>
<accession>A0A4C1X4H7</accession>
<feature type="region of interest" description="Disordered" evidence="1">
    <location>
        <begin position="1"/>
        <end position="24"/>
    </location>
</feature>
<dbReference type="Proteomes" id="UP000299102">
    <property type="component" value="Unassembled WGS sequence"/>
</dbReference>
<evidence type="ECO:0000313" key="2">
    <source>
        <dbReference type="EMBL" id="GBP57279.1"/>
    </source>
</evidence>